<evidence type="ECO:0000313" key="3">
    <source>
        <dbReference type="Proteomes" id="UP001634007"/>
    </source>
</evidence>
<proteinExistence type="predicted"/>
<dbReference type="Proteomes" id="UP001634007">
    <property type="component" value="Unassembled WGS sequence"/>
</dbReference>
<dbReference type="PANTHER" id="PTHR34115">
    <property type="entry name" value="PROTEIN, PUTATIVE-RELATED"/>
    <property type="match status" value="1"/>
</dbReference>
<feature type="transmembrane region" description="Helical" evidence="1">
    <location>
        <begin position="121"/>
        <end position="138"/>
    </location>
</feature>
<keyword evidence="1" id="KW-1133">Transmembrane helix</keyword>
<keyword evidence="3" id="KW-1185">Reference proteome</keyword>
<sequence>MASFPRSSGPNAQGPRVVFANISLVSNRHSNCYHYHSWSAQDERTVSNKINPVVLCFTPIFLNLVQLKYGGAGASPYRTHPLTMGFSIACLLVSCLAYLLKNAYLPDSSLPGVCGQALERTTLLLGSLSLASLVTLILPGSWTAYSYVGYIFLSVGAGALVCSMLLKCKISTSSETGTARGNLLLSGAASVDQESVLPV</sequence>
<dbReference type="InterPro" id="IPR053258">
    <property type="entry name" value="Ca-permeable_cation_channel"/>
</dbReference>
<organism evidence="2 3">
    <name type="scientific">Eucalyptus globulus</name>
    <name type="common">Tasmanian blue gum</name>
    <dbReference type="NCBI Taxonomy" id="34317"/>
    <lineage>
        <taxon>Eukaryota</taxon>
        <taxon>Viridiplantae</taxon>
        <taxon>Streptophyta</taxon>
        <taxon>Embryophyta</taxon>
        <taxon>Tracheophyta</taxon>
        <taxon>Spermatophyta</taxon>
        <taxon>Magnoliopsida</taxon>
        <taxon>eudicotyledons</taxon>
        <taxon>Gunneridae</taxon>
        <taxon>Pentapetalae</taxon>
        <taxon>rosids</taxon>
        <taxon>malvids</taxon>
        <taxon>Myrtales</taxon>
        <taxon>Myrtaceae</taxon>
        <taxon>Myrtoideae</taxon>
        <taxon>Eucalypteae</taxon>
        <taxon>Eucalyptus</taxon>
    </lineage>
</organism>
<gene>
    <name evidence="2" type="ORF">ACJRO7_011308</name>
</gene>
<name>A0ABD3LER6_EUCGL</name>
<dbReference type="EMBL" id="JBJKBG010000002">
    <property type="protein sequence ID" value="KAL3750289.1"/>
    <property type="molecule type" value="Genomic_DNA"/>
</dbReference>
<reference evidence="2 3" key="1">
    <citation type="submission" date="2024-11" db="EMBL/GenBank/DDBJ databases">
        <title>Chromosome-level genome assembly of Eucalyptus globulus Labill. provides insights into its genome evolution.</title>
        <authorList>
            <person name="Li X."/>
        </authorList>
    </citation>
    <scope>NUCLEOTIDE SEQUENCE [LARGE SCALE GENOMIC DNA]</scope>
    <source>
        <strain evidence="2">CL2024</strain>
        <tissue evidence="2">Fresh tender leaves</tissue>
    </source>
</reference>
<feature type="transmembrane region" description="Helical" evidence="1">
    <location>
        <begin position="50"/>
        <end position="69"/>
    </location>
</feature>
<dbReference type="AlphaFoldDB" id="A0ABD3LER6"/>
<keyword evidence="1" id="KW-0472">Membrane</keyword>
<dbReference type="PANTHER" id="PTHR34115:SF5">
    <property type="entry name" value="PROTEIN, PUTATIVE-RELATED"/>
    <property type="match status" value="1"/>
</dbReference>
<protein>
    <submittedName>
        <fullName evidence="2">Uncharacterized protein</fullName>
    </submittedName>
</protein>
<accession>A0ABD3LER6</accession>
<feature type="transmembrane region" description="Helical" evidence="1">
    <location>
        <begin position="81"/>
        <end position="100"/>
    </location>
</feature>
<evidence type="ECO:0000256" key="1">
    <source>
        <dbReference type="SAM" id="Phobius"/>
    </source>
</evidence>
<keyword evidence="1" id="KW-0812">Transmembrane</keyword>
<evidence type="ECO:0000313" key="2">
    <source>
        <dbReference type="EMBL" id="KAL3750289.1"/>
    </source>
</evidence>
<comment type="caution">
    <text evidence="2">The sequence shown here is derived from an EMBL/GenBank/DDBJ whole genome shotgun (WGS) entry which is preliminary data.</text>
</comment>
<feature type="transmembrane region" description="Helical" evidence="1">
    <location>
        <begin position="144"/>
        <end position="166"/>
    </location>
</feature>